<reference evidence="2 3" key="1">
    <citation type="submission" date="2022-04" db="EMBL/GenBank/DDBJ databases">
        <title>Genome diversity in the genus Frankia.</title>
        <authorList>
            <person name="Carlos-Shanley C."/>
            <person name="Hahn D."/>
        </authorList>
    </citation>
    <scope>NUCLEOTIDE SEQUENCE [LARGE SCALE GENOMIC DNA]</scope>
    <source>
        <strain evidence="2 3">Ag45/Mut15</strain>
    </source>
</reference>
<feature type="transmembrane region" description="Helical" evidence="1">
    <location>
        <begin position="115"/>
        <end position="131"/>
    </location>
</feature>
<organism evidence="2 3">
    <name type="scientific">Frankia umida</name>
    <dbReference type="NCBI Taxonomy" id="573489"/>
    <lineage>
        <taxon>Bacteria</taxon>
        <taxon>Bacillati</taxon>
        <taxon>Actinomycetota</taxon>
        <taxon>Actinomycetes</taxon>
        <taxon>Frankiales</taxon>
        <taxon>Frankiaceae</taxon>
        <taxon>Frankia</taxon>
    </lineage>
</organism>
<evidence type="ECO:0000313" key="3">
    <source>
        <dbReference type="Proteomes" id="UP001201873"/>
    </source>
</evidence>
<name>A0ABT0JXZ9_9ACTN</name>
<protein>
    <submittedName>
        <fullName evidence="2">M50 family metallopeptidase</fullName>
    </submittedName>
</protein>
<feature type="transmembrane region" description="Helical" evidence="1">
    <location>
        <begin position="160"/>
        <end position="179"/>
    </location>
</feature>
<dbReference type="EMBL" id="JALKFT010000009">
    <property type="protein sequence ID" value="MCK9876421.1"/>
    <property type="molecule type" value="Genomic_DNA"/>
</dbReference>
<proteinExistence type="predicted"/>
<dbReference type="PANTHER" id="PTHR33979:SF2">
    <property type="entry name" value="PEPTIDASE M50B-LIKE-DOMAIN-CONTAINING PROTEIN"/>
    <property type="match status" value="1"/>
</dbReference>
<feature type="transmembrane region" description="Helical" evidence="1">
    <location>
        <begin position="86"/>
        <end position="109"/>
    </location>
</feature>
<evidence type="ECO:0000256" key="1">
    <source>
        <dbReference type="SAM" id="Phobius"/>
    </source>
</evidence>
<dbReference type="RefSeq" id="WP_163549849.1">
    <property type="nucleotide sequence ID" value="NZ_JALKFT010000009.1"/>
</dbReference>
<dbReference type="PANTHER" id="PTHR33979">
    <property type="entry name" value="OS02G0221600 PROTEIN"/>
    <property type="match status" value="1"/>
</dbReference>
<feature type="transmembrane region" description="Helical" evidence="1">
    <location>
        <begin position="207"/>
        <end position="229"/>
    </location>
</feature>
<feature type="transmembrane region" description="Helical" evidence="1">
    <location>
        <begin position="136"/>
        <end position="154"/>
    </location>
</feature>
<evidence type="ECO:0000313" key="2">
    <source>
        <dbReference type="EMBL" id="MCK9876421.1"/>
    </source>
</evidence>
<keyword evidence="1" id="KW-1133">Transmembrane helix</keyword>
<comment type="caution">
    <text evidence="2">The sequence shown here is derived from an EMBL/GenBank/DDBJ whole genome shotgun (WGS) entry which is preliminary data.</text>
</comment>
<gene>
    <name evidence="2" type="ORF">MXD59_11660</name>
</gene>
<dbReference type="InterPro" id="IPR049500">
    <property type="entry name" value="Peptidase_M50B-like"/>
</dbReference>
<sequence length="233" mass="24421">MEILRRSFEAQPNPPGWVLVLAAVLAALTVLSNRLWPVARHVITIAHEGGHALVAVLSGRRLAGVRLHSDTSGVTVSSGRPTGPGVIATVAAGYPAPSLIGLGAVGLLAAGRSSLVLQLCVALLLTMLVVIRNGFGVLSLVVSTAVILVISWFAPATARAGFATYIACFLLLGALRPLVELQRQRRRRRAPDSDPDQLARLTRLPGAFWVVLFGLCGLACAAGGATLLFDWPS</sequence>
<dbReference type="Pfam" id="PF13398">
    <property type="entry name" value="Peptidase_M50B"/>
    <property type="match status" value="1"/>
</dbReference>
<keyword evidence="3" id="KW-1185">Reference proteome</keyword>
<dbReference type="Proteomes" id="UP001201873">
    <property type="component" value="Unassembled WGS sequence"/>
</dbReference>
<feature type="transmembrane region" description="Helical" evidence="1">
    <location>
        <begin position="16"/>
        <end position="36"/>
    </location>
</feature>
<keyword evidence="1" id="KW-0812">Transmembrane</keyword>
<keyword evidence="1" id="KW-0472">Membrane</keyword>
<accession>A0ABT0JXZ9</accession>